<evidence type="ECO:0000313" key="4">
    <source>
        <dbReference type="Proteomes" id="UP000663856"/>
    </source>
</evidence>
<dbReference type="Pfam" id="PF25107">
    <property type="entry name" value="VWA7_N"/>
    <property type="match status" value="1"/>
</dbReference>
<dbReference type="GO" id="GO:0005509">
    <property type="term" value="F:calcium ion binding"/>
    <property type="evidence" value="ECO:0007669"/>
    <property type="project" value="InterPro"/>
</dbReference>
<dbReference type="AlphaFoldDB" id="A0A816S2U9"/>
<dbReference type="Pfam" id="PF00811">
    <property type="entry name" value="Ependymin"/>
    <property type="match status" value="1"/>
</dbReference>
<protein>
    <recommendedName>
        <fullName evidence="2">VWA7 N-terminal domain-containing protein</fullName>
    </recommendedName>
</protein>
<sequence>MLLFVIFCLLGFTFAQVPKPCISPGQWEARVRTSNPQLKAELFGKLTYDSVYHRTRILQDVTVGKTETYYDIITFYEGKLAFFIDKKTDVCSRVPFDQPWRDYGIQADARFVREAYIGSSAVSSSGLLVTVWSGNTTIPINQTATYISTWTYDGCLPISDITFEPDDRINYTFFYDITIGISDPNVFIPPRQCLTEKENTNLHVKTIIDEGDIIFYVILDQNTMSNNIKTYFAYFCLFVISITGFIPHPSDCLQLSMIGITHTEITQQAFIRSLARYFLDTHAIRTQEINHSQEFTIDELYHLAYPHWTTKQVRQRSYPLKSILDAILAENGLVDFDAWTKKLPAAHFDSEAFSNGSRRILELRRQIINDTRTKAKILAEARKCLGQLLHTLQDFYSHSNWVELGKAGINDRLGIHENIGPVAASNQSTCTSSGCTKIRVRCSLYQKITLNKCPLEYYECKNNIRPEIIAQGLLTSGYSSNQHNENNDSITKPTNVEKCSHGSVMDITSHQPAVGGINKDTTIPLYSPRFDLHYEAANLAVIATEQFLNDLRRDLGNNDFDRLFAIHPTVEELHAASKAIAHMRKWQFFSSSVSSGLSLTARLMKNFRKSVKERLKKIKWKLFGNSNDILKEDFAFRRRRKRDLILRRRRQQLH</sequence>
<reference evidence="3" key="1">
    <citation type="submission" date="2021-02" db="EMBL/GenBank/DDBJ databases">
        <authorList>
            <person name="Nowell W R."/>
        </authorList>
    </citation>
    <scope>NUCLEOTIDE SEQUENCE</scope>
</reference>
<feature type="domain" description="VWA7 N-terminal" evidence="2">
    <location>
        <begin position="314"/>
        <end position="560"/>
    </location>
</feature>
<dbReference type="InterPro" id="IPR056862">
    <property type="entry name" value="VWA7_N"/>
</dbReference>
<dbReference type="PANTHER" id="PTHR14905">
    <property type="entry name" value="NG37"/>
    <property type="match status" value="1"/>
</dbReference>
<dbReference type="EMBL" id="CAJNRF010006283">
    <property type="protein sequence ID" value="CAF2080034.1"/>
    <property type="molecule type" value="Genomic_DNA"/>
</dbReference>
<dbReference type="InterPro" id="IPR001299">
    <property type="entry name" value="Ependymin"/>
</dbReference>
<dbReference type="InterPro" id="IPR052577">
    <property type="entry name" value="VWA7"/>
</dbReference>
<dbReference type="Proteomes" id="UP000663856">
    <property type="component" value="Unassembled WGS sequence"/>
</dbReference>
<comment type="caution">
    <text evidence="3">The sequence shown here is derived from an EMBL/GenBank/DDBJ whole genome shotgun (WGS) entry which is preliminary data.</text>
</comment>
<evidence type="ECO:0000256" key="1">
    <source>
        <dbReference type="SAM" id="SignalP"/>
    </source>
</evidence>
<proteinExistence type="predicted"/>
<dbReference type="PANTHER" id="PTHR14905:SF7">
    <property type="entry name" value="VON WILLEBRAND FACTOR A DOMAIN-CONTAINING PROTEIN 7"/>
    <property type="match status" value="1"/>
</dbReference>
<accession>A0A816S2U9</accession>
<gene>
    <name evidence="3" type="ORF">WKI299_LOCUS15950</name>
</gene>
<feature type="chain" id="PRO_5032602983" description="VWA7 N-terminal domain-containing protein" evidence="1">
    <location>
        <begin position="16"/>
        <end position="654"/>
    </location>
</feature>
<evidence type="ECO:0000313" key="3">
    <source>
        <dbReference type="EMBL" id="CAF2080034.1"/>
    </source>
</evidence>
<keyword evidence="1" id="KW-0732">Signal</keyword>
<name>A0A816S2U9_9BILA</name>
<evidence type="ECO:0000259" key="2">
    <source>
        <dbReference type="Pfam" id="PF25107"/>
    </source>
</evidence>
<dbReference type="GO" id="GO:0005576">
    <property type="term" value="C:extracellular region"/>
    <property type="evidence" value="ECO:0007669"/>
    <property type="project" value="InterPro"/>
</dbReference>
<dbReference type="GO" id="GO:0007160">
    <property type="term" value="P:cell-matrix adhesion"/>
    <property type="evidence" value="ECO:0007669"/>
    <property type="project" value="InterPro"/>
</dbReference>
<dbReference type="SMART" id="SM00026">
    <property type="entry name" value="EPEND"/>
    <property type="match status" value="1"/>
</dbReference>
<feature type="signal peptide" evidence="1">
    <location>
        <begin position="1"/>
        <end position="15"/>
    </location>
</feature>
<organism evidence="3 4">
    <name type="scientific">Rotaria magnacalcarata</name>
    <dbReference type="NCBI Taxonomy" id="392030"/>
    <lineage>
        <taxon>Eukaryota</taxon>
        <taxon>Metazoa</taxon>
        <taxon>Spiralia</taxon>
        <taxon>Gnathifera</taxon>
        <taxon>Rotifera</taxon>
        <taxon>Eurotatoria</taxon>
        <taxon>Bdelloidea</taxon>
        <taxon>Philodinida</taxon>
        <taxon>Philodinidae</taxon>
        <taxon>Rotaria</taxon>
    </lineage>
</organism>